<organism evidence="1">
    <name type="scientific">viral metagenome</name>
    <dbReference type="NCBI Taxonomy" id="1070528"/>
    <lineage>
        <taxon>unclassified sequences</taxon>
        <taxon>metagenomes</taxon>
        <taxon>organismal metagenomes</taxon>
    </lineage>
</organism>
<dbReference type="PROSITE" id="PS51257">
    <property type="entry name" value="PROKAR_LIPOPROTEIN"/>
    <property type="match status" value="1"/>
</dbReference>
<dbReference type="EMBL" id="MN740631">
    <property type="protein sequence ID" value="QHU36785.1"/>
    <property type="molecule type" value="Genomic_DNA"/>
</dbReference>
<protein>
    <submittedName>
        <fullName evidence="1">Uncharacterized protein</fullName>
    </submittedName>
</protein>
<reference evidence="1" key="1">
    <citation type="journal article" date="2020" name="Nature">
        <title>Giant virus diversity and host interactions through global metagenomics.</title>
        <authorList>
            <person name="Schulz F."/>
            <person name="Roux S."/>
            <person name="Paez-Espino D."/>
            <person name="Jungbluth S."/>
            <person name="Walsh D.A."/>
            <person name="Denef V.J."/>
            <person name="McMahon K.D."/>
            <person name="Konstantinidis K.T."/>
            <person name="Eloe-Fadrosh E.A."/>
            <person name="Kyrpides N.C."/>
            <person name="Woyke T."/>
        </authorList>
    </citation>
    <scope>NUCLEOTIDE SEQUENCE</scope>
    <source>
        <strain evidence="1">GVMAG-S-1035124-57</strain>
    </source>
</reference>
<proteinExistence type="predicted"/>
<name>A0A6C0M3H4_9ZZZZ</name>
<accession>A0A6C0M3H4</accession>
<sequence length="148" mass="16153">MEIKVIAVLFLVIGVILGSHLFCGCTTFTIDGLPANVGSVFKESFSQRNQLGSDEYGASIESGSNWEMAAINYAKQVGNQDIVKSSQYYKSGPIPLPPGEMLIFAENDIKPECCPSYYSSSTGCVCIAKKQQDYLNQRGGNRTLNSEY</sequence>
<evidence type="ECO:0000313" key="1">
    <source>
        <dbReference type="EMBL" id="QHU36785.1"/>
    </source>
</evidence>
<dbReference type="AlphaFoldDB" id="A0A6C0M3H4"/>